<name>A0A0D0Q7E0_9RHOB</name>
<dbReference type="AlphaFoldDB" id="A0A0D0Q7E0"/>
<proteinExistence type="predicted"/>
<dbReference type="STRING" id="1123501.Wenmar_03034"/>
<dbReference type="Proteomes" id="UP000035100">
    <property type="component" value="Unassembled WGS sequence"/>
</dbReference>
<keyword evidence="3" id="KW-1185">Reference proteome</keyword>
<evidence type="ECO:0000256" key="1">
    <source>
        <dbReference type="SAM" id="MobiDB-lite"/>
    </source>
</evidence>
<comment type="caution">
    <text evidence="2">The sequence shown here is derived from an EMBL/GenBank/DDBJ whole genome shotgun (WGS) entry which is preliminary data.</text>
</comment>
<feature type="region of interest" description="Disordered" evidence="1">
    <location>
        <begin position="350"/>
        <end position="387"/>
    </location>
</feature>
<dbReference type="InterPro" id="IPR046578">
    <property type="entry name" value="DUF6638"/>
</dbReference>
<gene>
    <name evidence="2" type="ORF">Wenmar_03034</name>
</gene>
<dbReference type="EMBL" id="AONG01000014">
    <property type="protein sequence ID" value="KIQ68387.1"/>
    <property type="molecule type" value="Genomic_DNA"/>
</dbReference>
<accession>A0A0D0Q7E0</accession>
<dbReference type="Pfam" id="PF20343">
    <property type="entry name" value="DUF6638"/>
    <property type="match status" value="1"/>
</dbReference>
<dbReference type="eggNOG" id="ENOG502Z84F">
    <property type="taxonomic scope" value="Bacteria"/>
</dbReference>
<dbReference type="PATRIC" id="fig|1123501.6.peg.3151"/>
<protein>
    <submittedName>
        <fullName evidence="2">Uncharacterized protein</fullName>
    </submittedName>
</protein>
<feature type="compositionally biased region" description="Low complexity" evidence="1">
    <location>
        <begin position="374"/>
        <end position="385"/>
    </location>
</feature>
<evidence type="ECO:0000313" key="3">
    <source>
        <dbReference type="Proteomes" id="UP000035100"/>
    </source>
</evidence>
<sequence>MNRQFILLTTEQQSAPLLNAQFSTSRGILRQFIEGNEAQLFGLTARDAVAGELADTVFRVARPADLFKIGRITVEADTAAGTVASARQLEERIARFRREPDAWWDDVLIAEMISLAGETGDLTRNPVTLERMTFEQENFWTAHFGGLYLFRKAQRPFAVTPGDAEALGELPLGRAMGFEDRTRIARTLIENQLVEGIVDARGIDAAAILQQKMDFIVAEVAAASGEDLTGATRRDLRAWARRHAGTLPEEWQGLAALARWAGADGAWPTITSEHPAYFYTLRGAAGPDRDLVNMLLAELAPLDVRQLFICHKEAFYRAYAGWPAGKQTYVAQFLQNEYMMDKAGTRRALFGAEPGMDDPGDGRGDRLRAGAGGAAPSPWGGTPAGRQDDLAARISAVGPWGAIGRR</sequence>
<reference evidence="2 3" key="1">
    <citation type="submission" date="2013-01" db="EMBL/GenBank/DDBJ databases">
        <authorList>
            <person name="Fiebig A."/>
            <person name="Goeker M."/>
            <person name="Klenk H.-P.P."/>
        </authorList>
    </citation>
    <scope>NUCLEOTIDE SEQUENCE [LARGE SCALE GENOMIC DNA]</scope>
    <source>
        <strain evidence="2 3">DSM 24838</strain>
    </source>
</reference>
<evidence type="ECO:0000313" key="2">
    <source>
        <dbReference type="EMBL" id="KIQ68387.1"/>
    </source>
</evidence>
<organism evidence="2 3">
    <name type="scientific">Wenxinia marina DSM 24838</name>
    <dbReference type="NCBI Taxonomy" id="1123501"/>
    <lineage>
        <taxon>Bacteria</taxon>
        <taxon>Pseudomonadati</taxon>
        <taxon>Pseudomonadota</taxon>
        <taxon>Alphaproteobacteria</taxon>
        <taxon>Rhodobacterales</taxon>
        <taxon>Roseobacteraceae</taxon>
        <taxon>Wenxinia</taxon>
    </lineage>
</organism>